<dbReference type="SUPFAM" id="SSF49785">
    <property type="entry name" value="Galactose-binding domain-like"/>
    <property type="match status" value="1"/>
</dbReference>
<dbReference type="PANTHER" id="PTHR42535">
    <property type="entry name" value="OOKINETE PROTEIN, PUTATIVE-RELATED"/>
    <property type="match status" value="1"/>
</dbReference>
<dbReference type="PANTHER" id="PTHR42535:SF2">
    <property type="entry name" value="CHROMOSOME UNDETERMINED SCAFFOLD_146, WHOLE GENOME SHOTGUN SEQUENCE"/>
    <property type="match status" value="1"/>
</dbReference>
<reference evidence="4" key="1">
    <citation type="submission" date="2021-01" db="EMBL/GenBank/DDBJ databases">
        <title>Modified the classification status of verrucomicrobia.</title>
        <authorList>
            <person name="Feng X."/>
        </authorList>
    </citation>
    <scope>NUCLEOTIDE SEQUENCE</scope>
    <source>
        <strain evidence="4">_KCTC 22039</strain>
    </source>
</reference>
<dbReference type="PROSITE" id="PS51484">
    <property type="entry name" value="G8"/>
    <property type="match status" value="1"/>
</dbReference>
<proteinExistence type="predicted"/>
<dbReference type="CDD" id="cd11304">
    <property type="entry name" value="Cadherin_repeat"/>
    <property type="match status" value="1"/>
</dbReference>
<dbReference type="Pfam" id="PF10162">
    <property type="entry name" value="G8"/>
    <property type="match status" value="1"/>
</dbReference>
<comment type="caution">
    <text evidence="4">The sequence shown here is derived from an EMBL/GenBank/DDBJ whole genome shotgun (WGS) entry which is preliminary data.</text>
</comment>
<dbReference type="Gene3D" id="2.60.120.200">
    <property type="match status" value="4"/>
</dbReference>
<dbReference type="Pfam" id="PF17963">
    <property type="entry name" value="Big_9"/>
    <property type="match status" value="2"/>
</dbReference>
<dbReference type="Gene3D" id="2.60.40.60">
    <property type="entry name" value="Cadherins"/>
    <property type="match status" value="1"/>
</dbReference>
<evidence type="ECO:0000256" key="2">
    <source>
        <dbReference type="SAM" id="SignalP"/>
    </source>
</evidence>
<organism evidence="4 5">
    <name type="scientific">Persicirhabdus sediminis</name>
    <dbReference type="NCBI Taxonomy" id="454144"/>
    <lineage>
        <taxon>Bacteria</taxon>
        <taxon>Pseudomonadati</taxon>
        <taxon>Verrucomicrobiota</taxon>
        <taxon>Verrucomicrobiia</taxon>
        <taxon>Verrucomicrobiales</taxon>
        <taxon>Verrucomicrobiaceae</taxon>
        <taxon>Persicirhabdus</taxon>
    </lineage>
</organism>
<dbReference type="Pfam" id="PF24606">
    <property type="entry name" value="CEMIP_beta-hel"/>
    <property type="match status" value="1"/>
</dbReference>
<dbReference type="Pfam" id="PF00754">
    <property type="entry name" value="F5_F8_type_C"/>
    <property type="match status" value="1"/>
</dbReference>
<dbReference type="SUPFAM" id="SSF49899">
    <property type="entry name" value="Concanavalin A-like lectins/glucanases"/>
    <property type="match status" value="4"/>
</dbReference>
<evidence type="ECO:0000313" key="4">
    <source>
        <dbReference type="EMBL" id="MBK1789728.1"/>
    </source>
</evidence>
<sequence length="2506" mass="273376">MRALYILASLTPLLLPISAIGQEEMDMDMHLSPVAKHRHGVALVAYEHVTHVAIADGNWSDTSIWDTGTIPTDDSRVLIPEGISVQVNGIYDQSLRTIRVDGELTFKHNRNTQLRVETLVTSESGYLEIGSSSQPIQDNVTATIIFDDREDGFVLDSDSADYDPLKIGLGLLANGPVRAYGSAKSPYAVTSGVAAGSTVINVKEVPSNWKAGDKLVIATDSYDDVEGDEIRYLVAVNSNAKTITIDQPLELDHIPPTASTATVQEKLEIHIINLNRNIVFKSEESHLADTVVHDDPWHNRRSTITEFPGRGHIMFMHHNDVVCEFVEFQNLGRTNLKATTREAVTSSTSVSEPAINPVARYAMHFHMAHLNGVNRTPGIIRGCAVDTSPGWGYVVHSSHAIVEDCVSYDVAGAAYVAESGDELGAFINNVSIRTLTADYLRPGRNSGGGGMGFWLTSTNMDVIDNVASGTTGSGFTTWVEPDHSHSALPKVIKELPAAYTSDPEKHALSPWEGTISPHQNLQNFRGNTAYAVQRDGHRLGRSGGGFKGLIEDFTGWSVSSGMGRWYSGAVTVNGLTLVNDLNNPSGTGYKAFHNTGGWDIMNAHIEGFVNGYESSPRQGTSYLYNAYLNNVVNITLSKNWNKPNRQLIQGNIEFGSLSQQALANYQQRVIDDGKTPVEPANIYMWNKPIDGFGGAINNIVGTNFGVRSYFTFDPDNFANTPIAMHMSVQQADDYMPMPAESTSSLIAGMTNSDIEAQYGTGIRYNGAPIPSGALTRDDWLGISYLEGTSDGAVLYETPRITRYLPNVYALSQGDQTPVEIDLSDYFHGFNEELICEAEVIDNADVANVSVSGNIMTVTPTGASGRARIKIAVSLEGTSDATQYIYCDTPGAMDDVIVSEQGLAFSYDLLANDISPENDSLMVVSVSNNDYYSTEILDDGSVYFTPKGPFVGSTDFEYTATDSQNNSYTASIRLLSQGLVAHYKMDGSAGDSQLLDSSGNGLHGWTDTPESSSWQSDGIWGGNLSFRLSDSGDEFQLPTTILDSIESQLTISFWARMDADSGGSRELLLGVNTDGFNDFIVYMPYKNDDFRVVLGRDESNNDNLTASNRVADDIWQHWSVTKDNTTGSLKIYLNGELVSSGSGKSRALTELATLTLGRCSADIDELRIYNQVLSAERIKDDALNNVLAYKGESMPNGQLKDFSIYAQHNQLSLGASATTSGAIGAGIDLTAGAIELPLADELKQSATFSASFWMKSTDPASAATIIHGINASGQTVMSLSNNNASKLVLTAGSDATTAVLTTPMTSALYDHWVVVRDAENAQLRLYQNGLLVASKTGIQTDDLELDRLFIGQKANGSSPHYALLDEIKVYTSALDDETAYAASRAEPSSLTFTNQYDIEGDILFISQVSQIGDVISTVEANDLNTEDKHRYSISTKNSDLDGYLEIDAQTGEITLLKDGLLSETELFDTEHEITITVITGDYPDVIDIEPTTGRYVKLTTNNLHGESWVSLREIEVFSNGVNVALNKSIESVTAQQEENPATEAIDGISEDDDNRWSASGAVQEIVIDLGQNYQIDQLHIDAYLDRIYTYTVEVMPDGGDYQEVIDRSAAELTESTYTVTAMFRANQAPIVGEDSYVMVENDILEFDPVANDTDEENEVLELAELEEIEEGYAYVVTGNTVHYVPDFGFTGFDKIRYNVGDALNNTDADIQIQVLPRTLSWFNFEAGKMDDLRNNGYEASLIGDYEIIDDGAYGKAISFTGGYASLPSELVAEIGSHSDEFAIAFWLKRNETGDHTRIFQMNNGKGKGMWIEHRSNNGVRAYLNGDSKVSTTVSPSKFEEYEWTHFVVQYNGEQLEMYVNGQLTNTLTQPTNIPTTFATITFAANSDGNDYSMTSMDEIFLYRKTLSAHQVNMHYLGEVGSYLSYEEFGEDINDISGLGNNAHPSGDYYRSFSNQVNSPSLYTDAASLEIPEQAVSDIDGQFSFSSWARVNDASTAKQVLFEMQTESQPLTASLSAKGEMVLSYKNSEISYMLSHAATDWHHYAFTVNGHEAAIYLNGNLVASGEFSSQLAQATTLTLASTHSASDHWQGEISKVSVFKTTLLAEDVAGLAAMPPSALELTQVSVINPHADDGAVVATVTIEDINEFDQHLYELVDDLNGTLKIDANTGTISINDGSALPADITSFDAEVLVTDPYGYQLSRVFSLIIYQNPVHLDSSADLVPLVSRSDLSTGSGYGGSIAKTLDDLFAYDVYEPTLVRPAQGTASNGFHANNKTSGSFLYYEVPEGVAVASGLKLVMDLYGRSKNALTHRDNGMEIYLLAGGADGIVIDSLHNADIADSSPYHSRFSFDYTRAFDTVLIYGPDANFTLMELRMAVIGDNFPNTHYNQWVSTENVAQQLQAATEDADGDGFTNMQEYYLGTDPNSAGSSIYLPTPVGNGELQIAFSLNTEAQGLSHKWQKSNDMSSWKDVDSDDLDTELLSENNSVQNWALIVPIESNPVFYRMIIE</sequence>
<keyword evidence="2" id="KW-0732">Signal</keyword>
<dbReference type="InterPro" id="IPR055401">
    <property type="entry name" value="CEMIP_beta-hel_dom"/>
</dbReference>
<evidence type="ECO:0000259" key="3">
    <source>
        <dbReference type="PROSITE" id="PS51484"/>
    </source>
</evidence>
<keyword evidence="5" id="KW-1185">Reference proteome</keyword>
<protein>
    <submittedName>
        <fullName evidence="4">Discoidin domain-containing protein</fullName>
    </submittedName>
</protein>
<dbReference type="SMART" id="SM01225">
    <property type="entry name" value="G8"/>
    <property type="match status" value="1"/>
</dbReference>
<keyword evidence="1" id="KW-0325">Glycoprotein</keyword>
<dbReference type="RefSeq" id="WP_200309771.1">
    <property type="nucleotide sequence ID" value="NZ_JAENIM010000008.1"/>
</dbReference>
<dbReference type="InterPro" id="IPR013320">
    <property type="entry name" value="ConA-like_dom_sf"/>
</dbReference>
<evidence type="ECO:0000313" key="5">
    <source>
        <dbReference type="Proteomes" id="UP000624703"/>
    </source>
</evidence>
<name>A0A8J7MB02_9BACT</name>
<evidence type="ECO:0000256" key="1">
    <source>
        <dbReference type="ARBA" id="ARBA00023180"/>
    </source>
</evidence>
<feature type="domain" description="G8" evidence="3">
    <location>
        <begin position="63"/>
        <end position="194"/>
    </location>
</feature>
<feature type="chain" id="PRO_5035146636" evidence="2">
    <location>
        <begin position="22"/>
        <end position="2506"/>
    </location>
</feature>
<dbReference type="EMBL" id="JAENIM010000008">
    <property type="protein sequence ID" value="MBK1789728.1"/>
    <property type="molecule type" value="Genomic_DNA"/>
</dbReference>
<dbReference type="InterPro" id="IPR000421">
    <property type="entry name" value="FA58C"/>
</dbReference>
<dbReference type="InterPro" id="IPR008979">
    <property type="entry name" value="Galactose-bd-like_sf"/>
</dbReference>
<dbReference type="Gene3D" id="2.60.120.260">
    <property type="entry name" value="Galactose-binding domain-like"/>
    <property type="match status" value="1"/>
</dbReference>
<dbReference type="InterPro" id="IPR019316">
    <property type="entry name" value="G8_domain"/>
</dbReference>
<dbReference type="Proteomes" id="UP000624703">
    <property type="component" value="Unassembled WGS sequence"/>
</dbReference>
<feature type="signal peptide" evidence="2">
    <location>
        <begin position="1"/>
        <end position="21"/>
    </location>
</feature>
<dbReference type="Pfam" id="PF13385">
    <property type="entry name" value="Laminin_G_3"/>
    <property type="match status" value="4"/>
</dbReference>
<gene>
    <name evidence="4" type="ORF">JIN82_01020</name>
</gene>
<accession>A0A8J7MB02</accession>